<dbReference type="FunFam" id="1.10.540.10:FF:000002">
    <property type="entry name" value="Acyl-CoA dehydrogenase FadE19"/>
    <property type="match status" value="1"/>
</dbReference>
<comment type="similarity">
    <text evidence="3 14">Belongs to the acyl-CoA dehydrogenase family.</text>
</comment>
<keyword evidence="6 14" id="KW-0274">FAD</keyword>
<dbReference type="Pfam" id="PF00441">
    <property type="entry name" value="Acyl-CoA_dh_1"/>
    <property type="match status" value="1"/>
</dbReference>
<keyword evidence="5 14" id="KW-0285">Flavoprotein</keyword>
<evidence type="ECO:0000256" key="11">
    <source>
        <dbReference type="ARBA" id="ARBA00048499"/>
    </source>
</evidence>
<dbReference type="PIRSF" id="PIRSF016578">
    <property type="entry name" value="HsaA"/>
    <property type="match status" value="1"/>
</dbReference>
<evidence type="ECO:0000259" key="17">
    <source>
        <dbReference type="Pfam" id="PF02771"/>
    </source>
</evidence>
<comment type="pathway">
    <text evidence="2">Lipid metabolism; mitochondrial fatty acid beta-oxidation.</text>
</comment>
<dbReference type="Pfam" id="PF02771">
    <property type="entry name" value="Acyl-CoA_dh_N"/>
    <property type="match status" value="1"/>
</dbReference>
<dbReference type="CDD" id="cd01158">
    <property type="entry name" value="SCAD_SBCAD"/>
    <property type="match status" value="1"/>
</dbReference>
<evidence type="ECO:0000256" key="2">
    <source>
        <dbReference type="ARBA" id="ARBA00005198"/>
    </source>
</evidence>
<evidence type="ECO:0000256" key="14">
    <source>
        <dbReference type="RuleBase" id="RU362125"/>
    </source>
</evidence>
<dbReference type="Pfam" id="PF02770">
    <property type="entry name" value="Acyl-CoA_dh_M"/>
    <property type="match status" value="1"/>
</dbReference>
<evidence type="ECO:0000256" key="4">
    <source>
        <dbReference type="ARBA" id="ARBA00012046"/>
    </source>
</evidence>
<evidence type="ECO:0000256" key="5">
    <source>
        <dbReference type="ARBA" id="ARBA00022630"/>
    </source>
</evidence>
<dbReference type="PROSITE" id="PS00072">
    <property type="entry name" value="ACYL_COA_DH_1"/>
    <property type="match status" value="1"/>
</dbReference>
<comment type="cofactor">
    <cofactor evidence="1 14">
        <name>FAD</name>
        <dbReference type="ChEBI" id="CHEBI:57692"/>
    </cofactor>
</comment>
<dbReference type="GO" id="GO:0046359">
    <property type="term" value="P:butyrate catabolic process"/>
    <property type="evidence" value="ECO:0007669"/>
    <property type="project" value="TreeGrafter"/>
</dbReference>
<evidence type="ECO:0000256" key="7">
    <source>
        <dbReference type="ARBA" id="ARBA00023002"/>
    </source>
</evidence>
<dbReference type="InterPro" id="IPR037069">
    <property type="entry name" value="AcylCoA_DH/ox_N_sf"/>
</dbReference>
<dbReference type="PROSITE" id="PS00073">
    <property type="entry name" value="ACYL_COA_DH_2"/>
    <property type="match status" value="1"/>
</dbReference>
<dbReference type="InterPro" id="IPR006091">
    <property type="entry name" value="Acyl-CoA_Oxase/DH_mid-dom"/>
</dbReference>
<organism evidence="18 19">
    <name type="scientific">Callosobruchus maculatus</name>
    <name type="common">Southern cowpea weevil</name>
    <name type="synonym">Pulse bruchid</name>
    <dbReference type="NCBI Taxonomy" id="64391"/>
    <lineage>
        <taxon>Eukaryota</taxon>
        <taxon>Metazoa</taxon>
        <taxon>Ecdysozoa</taxon>
        <taxon>Arthropoda</taxon>
        <taxon>Hexapoda</taxon>
        <taxon>Insecta</taxon>
        <taxon>Pterygota</taxon>
        <taxon>Neoptera</taxon>
        <taxon>Endopterygota</taxon>
        <taxon>Coleoptera</taxon>
        <taxon>Polyphaga</taxon>
        <taxon>Cucujiformia</taxon>
        <taxon>Chrysomeloidea</taxon>
        <taxon>Chrysomelidae</taxon>
        <taxon>Bruchinae</taxon>
        <taxon>Bruchini</taxon>
        <taxon>Callosobruchus</taxon>
    </lineage>
</organism>
<dbReference type="OrthoDB" id="10254877at2759"/>
<keyword evidence="19" id="KW-1185">Reference proteome</keyword>
<comment type="function">
    <text evidence="10">Short-chain specific acyl-CoA dehydrogenase is one of the acyl-CoA dehydrogenases that catalyze the first step of mitochondrial fatty acid beta-oxidation, an aerobic process breaking down fatty acids into acetyl-CoA and allowing the production of energy from fats. The first step of fatty acid beta-oxidation consists in the removal of one hydrogen from C-2 and C-3 of the straight-chain fatty acyl-CoA thioester, resulting in the formation of trans-2-enoyl-CoA. Among the different mitochondrial acyl-CoA dehydrogenases, short-chain specific acyl-CoA dehydrogenase acts specifically on acyl-CoAs with saturated 4 to 6 carbons long primary chains.</text>
</comment>
<dbReference type="FunFam" id="1.20.140.10:FF:000004">
    <property type="entry name" value="Acyl-CoA dehydrogenase FadE25"/>
    <property type="match status" value="1"/>
</dbReference>
<dbReference type="GO" id="GO:0005739">
    <property type="term" value="C:mitochondrion"/>
    <property type="evidence" value="ECO:0007669"/>
    <property type="project" value="TreeGrafter"/>
</dbReference>
<evidence type="ECO:0000256" key="10">
    <source>
        <dbReference type="ARBA" id="ARBA00045387"/>
    </source>
</evidence>
<dbReference type="AlphaFoldDB" id="A0A653CTJ8"/>
<dbReference type="PANTHER" id="PTHR43884:SF12">
    <property type="entry name" value="ISOVALERYL-COA DEHYDROGENASE, MITOCHONDRIAL-RELATED"/>
    <property type="match status" value="1"/>
</dbReference>
<feature type="domain" description="Acyl-CoA dehydrogenase/oxidase C-terminal" evidence="15">
    <location>
        <begin position="251"/>
        <end position="395"/>
    </location>
</feature>
<reference evidence="18 19" key="1">
    <citation type="submission" date="2019-01" db="EMBL/GenBank/DDBJ databases">
        <authorList>
            <person name="Sayadi A."/>
        </authorList>
    </citation>
    <scope>NUCLEOTIDE SEQUENCE [LARGE SCALE GENOMIC DNA]</scope>
</reference>
<keyword evidence="7 14" id="KW-0560">Oxidoreductase</keyword>
<dbReference type="SUPFAM" id="SSF47203">
    <property type="entry name" value="Acyl-CoA dehydrogenase C-terminal domain-like"/>
    <property type="match status" value="1"/>
</dbReference>
<evidence type="ECO:0000256" key="6">
    <source>
        <dbReference type="ARBA" id="ARBA00022827"/>
    </source>
</evidence>
<dbReference type="InterPro" id="IPR006089">
    <property type="entry name" value="Acyl-CoA_DH_CS"/>
</dbReference>
<evidence type="ECO:0000313" key="19">
    <source>
        <dbReference type="Proteomes" id="UP000410492"/>
    </source>
</evidence>
<evidence type="ECO:0000259" key="15">
    <source>
        <dbReference type="Pfam" id="PF00441"/>
    </source>
</evidence>
<proteinExistence type="inferred from homology"/>
<evidence type="ECO:0000259" key="16">
    <source>
        <dbReference type="Pfam" id="PF02770"/>
    </source>
</evidence>
<dbReference type="InterPro" id="IPR046373">
    <property type="entry name" value="Acyl-CoA_Oxase/DH_mid-dom_sf"/>
</dbReference>
<comment type="catalytic activity">
    <reaction evidence="11">
        <text>pentanoyl-CoA + oxidized [electron-transfer flavoprotein] + H(+) = (2E)-pentenoyl-CoA + reduced [electron-transfer flavoprotein]</text>
        <dbReference type="Rhea" id="RHEA:43456"/>
        <dbReference type="Rhea" id="RHEA-COMP:10685"/>
        <dbReference type="Rhea" id="RHEA-COMP:10686"/>
        <dbReference type="ChEBI" id="CHEBI:15378"/>
        <dbReference type="ChEBI" id="CHEBI:57389"/>
        <dbReference type="ChEBI" id="CHEBI:57692"/>
        <dbReference type="ChEBI" id="CHEBI:58307"/>
        <dbReference type="ChEBI" id="CHEBI:86160"/>
    </reaction>
    <physiologicalReaction direction="left-to-right" evidence="11">
        <dbReference type="Rhea" id="RHEA:43457"/>
    </physiologicalReaction>
</comment>
<dbReference type="InterPro" id="IPR009100">
    <property type="entry name" value="AcylCoA_DH/oxidase_NM_dom_sf"/>
</dbReference>
<evidence type="ECO:0000256" key="12">
    <source>
        <dbReference type="ARBA" id="ARBA00049192"/>
    </source>
</evidence>
<evidence type="ECO:0000256" key="13">
    <source>
        <dbReference type="ARBA" id="ARBA00050758"/>
    </source>
</evidence>
<comment type="catalytic activity">
    <reaction evidence="12">
        <text>hexanoyl-CoA + oxidized [electron-transfer flavoprotein] + H(+) = (2E)-hexenoyl-CoA + reduced [electron-transfer flavoprotein]</text>
        <dbReference type="Rhea" id="RHEA:43464"/>
        <dbReference type="Rhea" id="RHEA-COMP:10685"/>
        <dbReference type="Rhea" id="RHEA-COMP:10686"/>
        <dbReference type="ChEBI" id="CHEBI:15378"/>
        <dbReference type="ChEBI" id="CHEBI:57692"/>
        <dbReference type="ChEBI" id="CHEBI:58307"/>
        <dbReference type="ChEBI" id="CHEBI:62077"/>
        <dbReference type="ChEBI" id="CHEBI:62620"/>
    </reaction>
    <physiologicalReaction direction="left-to-right" evidence="12">
        <dbReference type="Rhea" id="RHEA:43465"/>
    </physiologicalReaction>
</comment>
<protein>
    <recommendedName>
        <fullName evidence="9">Short-chain specific acyl-CoA dehydrogenase, mitochondrial</fullName>
        <ecNumber evidence="4">1.3.8.1</ecNumber>
    </recommendedName>
    <alternativeName>
        <fullName evidence="8">Butyryl-CoA dehydrogenase</fullName>
    </alternativeName>
</protein>
<gene>
    <name evidence="18" type="ORF">CALMAC_LOCUS11780</name>
</gene>
<dbReference type="InterPro" id="IPR009075">
    <property type="entry name" value="AcylCo_DH/oxidase_C"/>
</dbReference>
<dbReference type="EMBL" id="CAACVG010008853">
    <property type="protein sequence ID" value="VEN51251.1"/>
    <property type="molecule type" value="Genomic_DNA"/>
</dbReference>
<dbReference type="InterPro" id="IPR013786">
    <property type="entry name" value="AcylCoA_DH/ox_N"/>
</dbReference>
<dbReference type="EC" id="1.3.8.1" evidence="4"/>
<comment type="catalytic activity">
    <reaction evidence="13">
        <text>butanoyl-CoA + oxidized [electron-transfer flavoprotein] + H(+) = (2E)-butenoyl-CoA + reduced [electron-transfer flavoprotein]</text>
        <dbReference type="Rhea" id="RHEA:24004"/>
        <dbReference type="Rhea" id="RHEA-COMP:10685"/>
        <dbReference type="Rhea" id="RHEA-COMP:10686"/>
        <dbReference type="ChEBI" id="CHEBI:15378"/>
        <dbReference type="ChEBI" id="CHEBI:57332"/>
        <dbReference type="ChEBI" id="CHEBI:57371"/>
        <dbReference type="ChEBI" id="CHEBI:57692"/>
        <dbReference type="ChEBI" id="CHEBI:58307"/>
        <dbReference type="EC" id="1.3.8.1"/>
    </reaction>
    <physiologicalReaction direction="left-to-right" evidence="13">
        <dbReference type="Rhea" id="RHEA:24005"/>
    </physiologicalReaction>
</comment>
<dbReference type="GO" id="GO:0033539">
    <property type="term" value="P:fatty acid beta-oxidation using acyl-CoA dehydrogenase"/>
    <property type="evidence" value="ECO:0007669"/>
    <property type="project" value="TreeGrafter"/>
</dbReference>
<dbReference type="SUPFAM" id="SSF56645">
    <property type="entry name" value="Acyl-CoA dehydrogenase NM domain-like"/>
    <property type="match status" value="1"/>
</dbReference>
<dbReference type="GO" id="GO:0050660">
    <property type="term" value="F:flavin adenine dinucleotide binding"/>
    <property type="evidence" value="ECO:0007669"/>
    <property type="project" value="InterPro"/>
</dbReference>
<name>A0A653CTJ8_CALMS</name>
<evidence type="ECO:0000256" key="3">
    <source>
        <dbReference type="ARBA" id="ARBA00009347"/>
    </source>
</evidence>
<feature type="domain" description="Acyl-CoA dehydrogenase/oxidase N-terminal" evidence="17">
    <location>
        <begin position="26"/>
        <end position="138"/>
    </location>
</feature>
<feature type="domain" description="Acyl-CoA oxidase/dehydrogenase middle" evidence="16">
    <location>
        <begin position="142"/>
        <end position="237"/>
    </location>
</feature>
<accession>A0A653CTJ8</accession>
<dbReference type="PANTHER" id="PTHR43884">
    <property type="entry name" value="ACYL-COA DEHYDROGENASE"/>
    <property type="match status" value="1"/>
</dbReference>
<evidence type="ECO:0000256" key="8">
    <source>
        <dbReference type="ARBA" id="ARBA00031895"/>
    </source>
</evidence>
<evidence type="ECO:0000256" key="1">
    <source>
        <dbReference type="ARBA" id="ARBA00001974"/>
    </source>
</evidence>
<dbReference type="Gene3D" id="1.10.540.10">
    <property type="entry name" value="Acyl-CoA dehydrogenase/oxidase, N-terminal domain"/>
    <property type="match status" value="1"/>
</dbReference>
<evidence type="ECO:0000313" key="18">
    <source>
        <dbReference type="EMBL" id="VEN51251.1"/>
    </source>
</evidence>
<dbReference type="Proteomes" id="UP000410492">
    <property type="component" value="Unassembled WGS sequence"/>
</dbReference>
<sequence>MALFKIFPRYATGVLHRGIASLSALSETHQMLQQTCRDFAEGELKPLAAKIDREHLYPQEQIKKMGELGLMAVAIPEEYGGTGLDYLAYAIAMEEISRGCASTGVIMSVNNSLYLGPLLHWGTEEQKQKFITPFTTGERVGCFALSEPGNGSDAGAASTTAKDGGDHYILNGAKAWITNGYESEAAVVLATTDKSLKHKGISAIIVPKPTDGLELGKKEDKLGIRGSSTCTLMFEGCKVPKENLLGELGFGFKIAMMTLDAGRIGIAGQALGIGQAALEVAAEYASKRLAFGKPLTKLQTIQNKLAEMSFRLEAARLLTWRAAWLKDEKKPYTKEAAMAKLAASEAATYISHQAIQILGGMGYVSDMPAERHYRDARITEIYEGTSEIQRMVIANCLLKEMGLN</sequence>
<dbReference type="InterPro" id="IPR036250">
    <property type="entry name" value="AcylCo_DH-like_C"/>
</dbReference>
<dbReference type="Gene3D" id="2.40.110.10">
    <property type="entry name" value="Butyryl-CoA Dehydrogenase, subunit A, domain 2"/>
    <property type="match status" value="1"/>
</dbReference>
<dbReference type="GO" id="GO:0016937">
    <property type="term" value="F:short-chain fatty acyl-CoA dehydrogenase activity"/>
    <property type="evidence" value="ECO:0007669"/>
    <property type="project" value="UniProtKB-EC"/>
</dbReference>
<dbReference type="Gene3D" id="1.20.140.10">
    <property type="entry name" value="Butyryl-CoA Dehydrogenase, subunit A, domain 3"/>
    <property type="match status" value="1"/>
</dbReference>
<evidence type="ECO:0000256" key="9">
    <source>
        <dbReference type="ARBA" id="ARBA00044204"/>
    </source>
</evidence>
<dbReference type="FunFam" id="2.40.110.10:FF:000001">
    <property type="entry name" value="Acyl-CoA dehydrogenase, mitochondrial"/>
    <property type="match status" value="1"/>
</dbReference>